<dbReference type="EMBL" id="CP001719">
    <property type="protein sequence ID" value="ADC47260.1"/>
    <property type="molecule type" value="Genomic_DNA"/>
</dbReference>
<protein>
    <submittedName>
        <fullName evidence="2">Energy-converting hydrogenase A subunit C EhaC</fullName>
    </submittedName>
</protein>
<dbReference type="PATRIC" id="fig|634498.28.peg.1414"/>
<keyword evidence="1" id="KW-0472">Membrane</keyword>
<dbReference type="AlphaFoldDB" id="D3E3Z9"/>
<organism evidence="2 3">
    <name type="scientific">Methanobrevibacter ruminantium (strain ATCC 35063 / DSM 1093 / JCM 13430 / OCM 146 / M1)</name>
    <name type="common">Methanobacterium ruminantium</name>
    <dbReference type="NCBI Taxonomy" id="634498"/>
    <lineage>
        <taxon>Archaea</taxon>
        <taxon>Methanobacteriati</taxon>
        <taxon>Methanobacteriota</taxon>
        <taxon>Methanomada group</taxon>
        <taxon>Methanobacteria</taxon>
        <taxon>Methanobacteriales</taxon>
        <taxon>Methanobacteriaceae</taxon>
        <taxon>Methanobrevibacter</taxon>
    </lineage>
</organism>
<feature type="transmembrane region" description="Helical" evidence="1">
    <location>
        <begin position="51"/>
        <end position="72"/>
    </location>
</feature>
<accession>D3E3Z9</accession>
<dbReference type="InterPro" id="IPR019214">
    <property type="entry name" value="EhaC-like"/>
</dbReference>
<dbReference type="STRING" id="634498.mru_1410"/>
<feature type="transmembrane region" description="Helical" evidence="1">
    <location>
        <begin position="27"/>
        <end position="45"/>
    </location>
</feature>
<dbReference type="HOGENOM" id="CLU_174513_1_0_2"/>
<dbReference type="Proteomes" id="UP000008680">
    <property type="component" value="Chromosome"/>
</dbReference>
<dbReference type="RefSeq" id="WP_012956209.1">
    <property type="nucleotide sequence ID" value="NC_013790.1"/>
</dbReference>
<dbReference type="Pfam" id="PF09882">
    <property type="entry name" value="EhaC"/>
    <property type="match status" value="1"/>
</dbReference>
<reference evidence="2 3" key="1">
    <citation type="journal article" date="2010" name="PLoS ONE">
        <title>The genome sequence of the rumen methanogen Methanobrevibacter ruminantium reveals new possibilities for controlling ruminant methane emissions.</title>
        <authorList>
            <person name="Leahy S.C."/>
            <person name="Kelly W.J."/>
            <person name="Altermann E."/>
            <person name="Ronimus R.S."/>
            <person name="Yeoman C.J."/>
            <person name="Pacheco D.M."/>
            <person name="Li D."/>
            <person name="Kong Z."/>
            <person name="McTavish S."/>
            <person name="Sang C."/>
            <person name="Lambie S.C."/>
            <person name="Janssen P.H."/>
            <person name="Dey D."/>
            <person name="Attwood G.T."/>
        </authorList>
    </citation>
    <scope>NUCLEOTIDE SEQUENCE [LARGE SCALE GENOMIC DNA]</scope>
    <source>
        <strain evidence="3">ATCC 35063 / DSM 1093 / JCM 13430 / OCM 146 / M1</strain>
    </source>
</reference>
<keyword evidence="1" id="KW-0812">Transmembrane</keyword>
<evidence type="ECO:0000256" key="1">
    <source>
        <dbReference type="SAM" id="Phobius"/>
    </source>
</evidence>
<sequence length="92" mass="10306">MYIEIIGVITILMALRAVITKNRAEKLLYINVIGFCVSAIIALYIKTTFGFVLAAAFFISSTIGSNAIAYSLKDLEDEISYDKDMEERDEEN</sequence>
<evidence type="ECO:0000313" key="3">
    <source>
        <dbReference type="Proteomes" id="UP000008680"/>
    </source>
</evidence>
<dbReference type="eggNOG" id="arCOG03190">
    <property type="taxonomic scope" value="Archaea"/>
</dbReference>
<dbReference type="GeneID" id="8771061"/>
<keyword evidence="3" id="KW-1185">Reference proteome</keyword>
<gene>
    <name evidence="2" type="primary">ehaC</name>
    <name evidence="2" type="ordered locus">mru_1410</name>
</gene>
<dbReference type="OrthoDB" id="116038at2157"/>
<dbReference type="KEGG" id="mru:mru_1410"/>
<name>D3E3Z9_METRM</name>
<proteinExistence type="predicted"/>
<keyword evidence="1" id="KW-1133">Transmembrane helix</keyword>
<evidence type="ECO:0000313" key="2">
    <source>
        <dbReference type="EMBL" id="ADC47260.1"/>
    </source>
</evidence>